<keyword evidence="4 8" id="KW-0863">Zinc-finger</keyword>
<keyword evidence="11" id="KW-1185">Reference proteome</keyword>
<dbReference type="InterPro" id="IPR036236">
    <property type="entry name" value="Znf_C2H2_sf"/>
</dbReference>
<dbReference type="Proteomes" id="UP001162164">
    <property type="component" value="Unassembled WGS sequence"/>
</dbReference>
<organism evidence="10 11">
    <name type="scientific">Molorchus minor</name>
    <dbReference type="NCBI Taxonomy" id="1323400"/>
    <lineage>
        <taxon>Eukaryota</taxon>
        <taxon>Metazoa</taxon>
        <taxon>Ecdysozoa</taxon>
        <taxon>Arthropoda</taxon>
        <taxon>Hexapoda</taxon>
        <taxon>Insecta</taxon>
        <taxon>Pterygota</taxon>
        <taxon>Neoptera</taxon>
        <taxon>Endopterygota</taxon>
        <taxon>Coleoptera</taxon>
        <taxon>Polyphaga</taxon>
        <taxon>Cucujiformia</taxon>
        <taxon>Chrysomeloidea</taxon>
        <taxon>Cerambycidae</taxon>
        <taxon>Lamiinae</taxon>
        <taxon>Monochamini</taxon>
        <taxon>Molorchus</taxon>
    </lineage>
</organism>
<dbReference type="SUPFAM" id="SSF57667">
    <property type="entry name" value="beta-beta-alpha zinc fingers"/>
    <property type="match status" value="2"/>
</dbReference>
<comment type="caution">
    <text evidence="10">The sequence shown here is derived from an EMBL/GenBank/DDBJ whole genome shotgun (WGS) entry which is preliminary data.</text>
</comment>
<dbReference type="PANTHER" id="PTHR24404">
    <property type="entry name" value="ZINC FINGER PROTEIN"/>
    <property type="match status" value="1"/>
</dbReference>
<dbReference type="InterPro" id="IPR050589">
    <property type="entry name" value="Ikaros_C2H2-ZF"/>
</dbReference>
<evidence type="ECO:0000313" key="10">
    <source>
        <dbReference type="EMBL" id="KAJ8983717.1"/>
    </source>
</evidence>
<dbReference type="SMART" id="SM00355">
    <property type="entry name" value="ZnF_C2H2"/>
    <property type="match status" value="4"/>
</dbReference>
<dbReference type="Pfam" id="PF21050">
    <property type="entry name" value="ARMC9_ARM"/>
    <property type="match status" value="1"/>
</dbReference>
<protein>
    <recommendedName>
        <fullName evidence="9">C2H2-type domain-containing protein</fullName>
    </recommendedName>
</protein>
<dbReference type="InterPro" id="IPR013087">
    <property type="entry name" value="Znf_C2H2_type"/>
</dbReference>
<reference evidence="10" key="1">
    <citation type="journal article" date="2023" name="Insect Mol. Biol.">
        <title>Genome sequencing provides insights into the evolution of gene families encoding plant cell wall-degrading enzymes in longhorned beetles.</title>
        <authorList>
            <person name="Shin N.R."/>
            <person name="Okamura Y."/>
            <person name="Kirsch R."/>
            <person name="Pauchet Y."/>
        </authorList>
    </citation>
    <scope>NUCLEOTIDE SEQUENCE</scope>
    <source>
        <strain evidence="10">MMC_N1</strain>
    </source>
</reference>
<keyword evidence="6" id="KW-0238">DNA-binding</keyword>
<evidence type="ECO:0000256" key="1">
    <source>
        <dbReference type="ARBA" id="ARBA00004123"/>
    </source>
</evidence>
<keyword evidence="5" id="KW-0862">Zinc</keyword>
<name>A0ABQ9K100_9CUCU</name>
<sequence>MYVKKTLTRFILVSTAIPLNLDDIHTENEEVFANPVTPITEREIKETLEAILTQVLHYLTEEDSRVKQTIAANLVMESPRFKISPRYRTTGSISDTNLESTDYQLQVSSAPEFQVSEKPNKLITDYEKRFIKLADDRKYLFRLQCYQERLDGVFKGLTKRDVCEAKKYLETYIEYDILNITEDCSLLESLIDSECLFEKTTDIAKAMLAGILQKLSLRKHLRFLMIREGIMDYVIAFLGESYQKLPIYTTERCLALLMNLSLENEARNYYKHNSKKDLLSLLDPVICVICYNFLQQHFDFIKRVLNVEKLLENKTNETESLIVQNAKDEIQQGSESVNLGDDHSKMDHIKSEINVPDESEKNSMENVLKFAVVKMENVDEHQTYISKASEISSVIKYEDIKVEKIDVDDKLIVEEDDIAEGRKNFRPRPSECFPKAVLRTKIKRVNLSGQKMYECDICHVRIRAKCSMNRHMKIHQDPSELFFFYCYNCSFKAKSKSTLANHKQCGAEYKCVHCPFKTSRKCYLSVHMRKHIKPNVISCKHCNFRTKYMPTIRKHMRKIHGIKFASCSTQTEVT</sequence>
<evidence type="ECO:0000256" key="5">
    <source>
        <dbReference type="ARBA" id="ARBA00022833"/>
    </source>
</evidence>
<comment type="subcellular location">
    <subcellularLocation>
        <location evidence="1">Nucleus</location>
    </subcellularLocation>
</comment>
<dbReference type="PROSITE" id="PS00028">
    <property type="entry name" value="ZINC_FINGER_C2H2_1"/>
    <property type="match status" value="1"/>
</dbReference>
<evidence type="ECO:0000256" key="6">
    <source>
        <dbReference type="ARBA" id="ARBA00023125"/>
    </source>
</evidence>
<evidence type="ECO:0000313" key="11">
    <source>
        <dbReference type="Proteomes" id="UP001162164"/>
    </source>
</evidence>
<evidence type="ECO:0000256" key="8">
    <source>
        <dbReference type="PROSITE-ProRule" id="PRU00042"/>
    </source>
</evidence>
<proteinExistence type="predicted"/>
<dbReference type="InterPro" id="IPR048959">
    <property type="entry name" value="ARMC9_ARM_dom"/>
</dbReference>
<evidence type="ECO:0000256" key="2">
    <source>
        <dbReference type="ARBA" id="ARBA00022723"/>
    </source>
</evidence>
<dbReference type="EMBL" id="JAPWTJ010000065">
    <property type="protein sequence ID" value="KAJ8983717.1"/>
    <property type="molecule type" value="Genomic_DNA"/>
</dbReference>
<feature type="domain" description="C2H2-type" evidence="9">
    <location>
        <begin position="453"/>
        <end position="480"/>
    </location>
</feature>
<evidence type="ECO:0000256" key="3">
    <source>
        <dbReference type="ARBA" id="ARBA00022737"/>
    </source>
</evidence>
<keyword evidence="3" id="KW-0677">Repeat</keyword>
<dbReference type="Gene3D" id="3.30.160.60">
    <property type="entry name" value="Classic Zinc Finger"/>
    <property type="match status" value="2"/>
</dbReference>
<dbReference type="PANTHER" id="PTHR24404:SF114">
    <property type="entry name" value="KLUMPFUSS, ISOFORM B-RELATED"/>
    <property type="match status" value="1"/>
</dbReference>
<evidence type="ECO:0000259" key="9">
    <source>
        <dbReference type="PROSITE" id="PS50157"/>
    </source>
</evidence>
<gene>
    <name evidence="10" type="ORF">NQ317_009153</name>
</gene>
<evidence type="ECO:0000256" key="7">
    <source>
        <dbReference type="ARBA" id="ARBA00023242"/>
    </source>
</evidence>
<dbReference type="PROSITE" id="PS50157">
    <property type="entry name" value="ZINC_FINGER_C2H2_2"/>
    <property type="match status" value="1"/>
</dbReference>
<accession>A0ABQ9K100</accession>
<keyword evidence="7" id="KW-0539">Nucleus</keyword>
<keyword evidence="2" id="KW-0479">Metal-binding</keyword>
<evidence type="ECO:0000256" key="4">
    <source>
        <dbReference type="ARBA" id="ARBA00022771"/>
    </source>
</evidence>